<reference evidence="2 3" key="1">
    <citation type="journal article" date="2014" name="Agronomy (Basel)">
        <title>A Draft Genome Sequence for Ensete ventricosum, the Drought-Tolerant Tree Against Hunger.</title>
        <authorList>
            <person name="Harrison J."/>
            <person name="Moore K.A."/>
            <person name="Paszkiewicz K."/>
            <person name="Jones T."/>
            <person name="Grant M."/>
            <person name="Ambacheew D."/>
            <person name="Muzemil S."/>
            <person name="Studholme D.J."/>
        </authorList>
    </citation>
    <scope>NUCLEOTIDE SEQUENCE [LARGE SCALE GENOMIC DNA]</scope>
</reference>
<organism evidence="2 3">
    <name type="scientific">Ensete ventricosum</name>
    <name type="common">Abyssinian banana</name>
    <name type="synonym">Musa ensete</name>
    <dbReference type="NCBI Taxonomy" id="4639"/>
    <lineage>
        <taxon>Eukaryota</taxon>
        <taxon>Viridiplantae</taxon>
        <taxon>Streptophyta</taxon>
        <taxon>Embryophyta</taxon>
        <taxon>Tracheophyta</taxon>
        <taxon>Spermatophyta</taxon>
        <taxon>Magnoliopsida</taxon>
        <taxon>Liliopsida</taxon>
        <taxon>Zingiberales</taxon>
        <taxon>Musaceae</taxon>
        <taxon>Ensete</taxon>
    </lineage>
</organism>
<feature type="region of interest" description="Disordered" evidence="1">
    <location>
        <begin position="31"/>
        <end position="58"/>
    </location>
</feature>
<gene>
    <name evidence="2" type="ORF">B296_00032844</name>
</gene>
<feature type="compositionally biased region" description="Basic and acidic residues" evidence="1">
    <location>
        <begin position="73"/>
        <end position="83"/>
    </location>
</feature>
<name>A0A426Z1X8_ENSVE</name>
<evidence type="ECO:0000256" key="1">
    <source>
        <dbReference type="SAM" id="MobiDB-lite"/>
    </source>
</evidence>
<evidence type="ECO:0000313" key="3">
    <source>
        <dbReference type="Proteomes" id="UP000287651"/>
    </source>
</evidence>
<dbReference type="Proteomes" id="UP000287651">
    <property type="component" value="Unassembled WGS sequence"/>
</dbReference>
<dbReference type="EMBL" id="AMZH03008911">
    <property type="protein sequence ID" value="RRT57977.1"/>
    <property type="molecule type" value="Genomic_DNA"/>
</dbReference>
<sequence>MALLIPVSSGSSQNEVDRVVADPSLGFLGVGASPESVEDDDGVWGTTCMEDESSSPSTLVRTLKVIEPTHYPQDSKHPRDNHKVSRGNCPRKRSDGSKMTRSNESYVMDAMIRIFNSVLAPREEKLAESPVRRVVGRKWTWRMDVKEKGRMTIQLPD</sequence>
<feature type="region of interest" description="Disordered" evidence="1">
    <location>
        <begin position="70"/>
        <end position="103"/>
    </location>
</feature>
<accession>A0A426Z1X8</accession>
<protein>
    <submittedName>
        <fullName evidence="2">Uncharacterized protein</fullName>
    </submittedName>
</protein>
<comment type="caution">
    <text evidence="2">The sequence shown here is derived from an EMBL/GenBank/DDBJ whole genome shotgun (WGS) entry which is preliminary data.</text>
</comment>
<evidence type="ECO:0000313" key="2">
    <source>
        <dbReference type="EMBL" id="RRT57977.1"/>
    </source>
</evidence>
<proteinExistence type="predicted"/>
<dbReference type="AlphaFoldDB" id="A0A426Z1X8"/>